<gene>
    <name evidence="3" type="primary">gb24894</name>
    <name evidence="3" type="ORF">PR202_gb24894</name>
</gene>
<feature type="compositionally biased region" description="Pro residues" evidence="1">
    <location>
        <begin position="68"/>
        <end position="79"/>
    </location>
</feature>
<evidence type="ECO:0000313" key="3">
    <source>
        <dbReference type="EMBL" id="GJN36066.1"/>
    </source>
</evidence>
<dbReference type="InterPro" id="IPR011676">
    <property type="entry name" value="DUF1618"/>
</dbReference>
<name>A0AAV5FMU6_ELECO</name>
<reference evidence="3" key="1">
    <citation type="journal article" date="2018" name="DNA Res.">
        <title>Multiple hybrid de novo genome assembly of finger millet, an orphan allotetraploid crop.</title>
        <authorList>
            <person name="Hatakeyama M."/>
            <person name="Aluri S."/>
            <person name="Balachadran M.T."/>
            <person name="Sivarajan S.R."/>
            <person name="Patrignani A."/>
            <person name="Gruter S."/>
            <person name="Poveda L."/>
            <person name="Shimizu-Inatsugi R."/>
            <person name="Baeten J."/>
            <person name="Francoijs K.J."/>
            <person name="Nataraja K.N."/>
            <person name="Reddy Y.A.N."/>
            <person name="Phadnis S."/>
            <person name="Ravikumar R.L."/>
            <person name="Schlapbach R."/>
            <person name="Sreeman S.M."/>
            <person name="Shimizu K.K."/>
        </authorList>
    </citation>
    <scope>NUCLEOTIDE SEQUENCE</scope>
</reference>
<feature type="region of interest" description="Disordered" evidence="1">
    <location>
        <begin position="66"/>
        <end position="100"/>
    </location>
</feature>
<reference evidence="3" key="2">
    <citation type="submission" date="2021-12" db="EMBL/GenBank/DDBJ databases">
        <title>Resequencing data analysis of finger millet.</title>
        <authorList>
            <person name="Hatakeyama M."/>
            <person name="Aluri S."/>
            <person name="Balachadran M.T."/>
            <person name="Sivarajan S.R."/>
            <person name="Poveda L."/>
            <person name="Shimizu-Inatsugi R."/>
            <person name="Schlapbach R."/>
            <person name="Sreeman S.M."/>
            <person name="Shimizu K.K."/>
        </authorList>
    </citation>
    <scope>NUCLEOTIDE SEQUENCE</scope>
</reference>
<proteinExistence type="predicted"/>
<keyword evidence="4" id="KW-1185">Reference proteome</keyword>
<dbReference type="AlphaFoldDB" id="A0AAV5FMU6"/>
<protein>
    <recommendedName>
        <fullName evidence="2">DUF1618 domain-containing protein</fullName>
    </recommendedName>
</protein>
<accession>A0AAV5FMU6</accession>
<feature type="domain" description="DUF1618" evidence="2">
    <location>
        <begin position="296"/>
        <end position="419"/>
    </location>
</feature>
<sequence length="529" mass="58837">MGEAGMNALASIAGKRARDEEVAGGAPMEKRPFRGWSFPHRPWFGRRHQLLPLSLLASSSFEGHLVPSPLPSRAQPPGPAASMSTTKSSSRRPPRTGAARRAAAHILLNVTAVVGIHSNRTSATSLTRNKVPISVSFLFQRPPQLSTVFVHSSDLHPNDPPEIVRSVDDLVLLRVNVSRFRTLDGCDYFIYRAHPRRPSLALLQRPHPFIQNCTAGLLPRPDGQYTVAALVATGVGDFYELHLFHSDTASSGWSTRTLSMPQQRFPVEIPRKCDRLLCHHTTTVITIGGKLGTMGWVDLWRGILLCDLLDPNPALRVMPLPLPLEKIRANNGLGVYLGYPGDYRGISFIREKCCFKFVHMEVIGDRIGDDENGMLAFRVDDWKITTWNNTEMRDSLDDWYEGVTVKASEITIDHDPAVSQALENSGLLCKPHYTEEATAGQQGLQNLSTYQPIPCARGEDVVYLMVRKKFMHPMAWMLAVEMKDRGRLRAVACSGQLQRKFLAPMYCSSTISKYLNPNKLKKPATVPGN</sequence>
<evidence type="ECO:0000256" key="1">
    <source>
        <dbReference type="SAM" id="MobiDB-lite"/>
    </source>
</evidence>
<dbReference type="Pfam" id="PF07762">
    <property type="entry name" value="DUF1618"/>
    <property type="match status" value="1"/>
</dbReference>
<dbReference type="PANTHER" id="PTHR33074:SF72">
    <property type="entry name" value="DUF1618 DOMAIN-CONTAINING PROTEIN"/>
    <property type="match status" value="1"/>
</dbReference>
<evidence type="ECO:0000313" key="4">
    <source>
        <dbReference type="Proteomes" id="UP001054889"/>
    </source>
</evidence>
<organism evidence="3 4">
    <name type="scientific">Eleusine coracana subsp. coracana</name>
    <dbReference type="NCBI Taxonomy" id="191504"/>
    <lineage>
        <taxon>Eukaryota</taxon>
        <taxon>Viridiplantae</taxon>
        <taxon>Streptophyta</taxon>
        <taxon>Embryophyta</taxon>
        <taxon>Tracheophyta</taxon>
        <taxon>Spermatophyta</taxon>
        <taxon>Magnoliopsida</taxon>
        <taxon>Liliopsida</taxon>
        <taxon>Poales</taxon>
        <taxon>Poaceae</taxon>
        <taxon>PACMAD clade</taxon>
        <taxon>Chloridoideae</taxon>
        <taxon>Cynodonteae</taxon>
        <taxon>Eleusininae</taxon>
        <taxon>Eleusine</taxon>
    </lineage>
</organism>
<comment type="caution">
    <text evidence="3">The sequence shown here is derived from an EMBL/GenBank/DDBJ whole genome shotgun (WGS) entry which is preliminary data.</text>
</comment>
<dbReference type="PANTHER" id="PTHR33074">
    <property type="entry name" value="EXPRESSED PROTEIN-RELATED"/>
    <property type="match status" value="1"/>
</dbReference>
<dbReference type="Proteomes" id="UP001054889">
    <property type="component" value="Unassembled WGS sequence"/>
</dbReference>
<dbReference type="EMBL" id="BQKI01000088">
    <property type="protein sequence ID" value="GJN36066.1"/>
    <property type="molecule type" value="Genomic_DNA"/>
</dbReference>
<evidence type="ECO:0000259" key="2">
    <source>
        <dbReference type="Pfam" id="PF07762"/>
    </source>
</evidence>